<name>A0AC61MME0_9FIRM</name>
<dbReference type="Proteomes" id="UP000595814">
    <property type="component" value="Chromosome"/>
</dbReference>
<gene>
    <name evidence="1" type="ORF">JFY71_05875</name>
</gene>
<reference evidence="1 2" key="1">
    <citation type="journal article" date="2022" name="Int. J. Syst. Evol. Microbiol.">
        <title>Miniphocaeibacter halophilus sp. nov., an ammonium-tolerant acetate-producing bacterium isolated from a biogas system.</title>
        <authorList>
            <person name="Schnurer A."/>
            <person name="Singh A."/>
            <person name="Bi S."/>
            <person name="Qiao W."/>
            <person name="Westerholm M."/>
        </authorList>
    </citation>
    <scope>NUCLEOTIDE SEQUENCE [LARGE SCALE GENOMIC DNA]</scope>
    <source>
        <strain evidence="1 2">AMB_01</strain>
    </source>
</reference>
<organism evidence="1 2">
    <name type="scientific">Miniphocaeibacter halophilus</name>
    <dbReference type="NCBI Taxonomy" id="2931922"/>
    <lineage>
        <taxon>Bacteria</taxon>
        <taxon>Bacillati</taxon>
        <taxon>Bacillota</taxon>
        <taxon>Tissierellia</taxon>
        <taxon>Tissierellales</taxon>
        <taxon>Peptoniphilaceae</taxon>
        <taxon>Miniphocaeibacter</taxon>
    </lineage>
</organism>
<accession>A0AC61MME0</accession>
<proteinExistence type="predicted"/>
<dbReference type="EMBL" id="CP066744">
    <property type="protein sequence ID" value="QQK06876.1"/>
    <property type="molecule type" value="Genomic_DNA"/>
</dbReference>
<protein>
    <submittedName>
        <fullName evidence="1">Uncharacterized protein</fullName>
    </submittedName>
</protein>
<evidence type="ECO:0000313" key="1">
    <source>
        <dbReference type="EMBL" id="QQK06876.1"/>
    </source>
</evidence>
<keyword evidence="2" id="KW-1185">Reference proteome</keyword>
<sequence length="392" mass="45071">MKKKILIILLLVGIFNINIIKNNAQADEVRQENPTEASVEIGLLGDLSKGNERKNGNPKKPLDIKTYVKFDNHAVHPRVIYDKNKQFKYPWIMVFTPYSFMDDQKENPSIVVSEDGINWKNPEGLENPIVGKVVPENTHYSDPDIFINGKEIELWYRQSDKEKRLSKLCRIKSKDLINWSKEEVIFDYGTGGYGYGASTIVFKDGEYNLYYREHMDMTREGYVYRKSKDTKNWTEPAAVTFDYGPTWSNFHAWHIEIDYINGKYYALNMAYPQEKAEGAVLFAFDSEDGINFKNPVKVIEPTKDGFDNNNIYKSSLAIKDKEIYLYYSAYAKDKQNHIGLLKGPTFMELEAVEGTGGGYISLRKIFLLGAVTVVAVTGIGIVYFKKRKNKDR</sequence>
<evidence type="ECO:0000313" key="2">
    <source>
        <dbReference type="Proteomes" id="UP000595814"/>
    </source>
</evidence>